<sequence>MAQVTLTFLLVSGRRKTQTFDPETTVGRVKELVWNAWPTRDAGKSIDSSPIPE</sequence>
<proteinExistence type="predicted"/>
<keyword evidence="3" id="KW-1185">Reference proteome</keyword>
<dbReference type="Gene3D" id="3.10.20.90">
    <property type="entry name" value="Phosphatidylinositol 3-kinase Catalytic Subunit, Chain A, domain 1"/>
    <property type="match status" value="1"/>
</dbReference>
<dbReference type="AlphaFoldDB" id="A0A0C9ZI58"/>
<accession>A0A0C9ZI58</accession>
<evidence type="ECO:0000313" key="3">
    <source>
        <dbReference type="Proteomes" id="UP000054018"/>
    </source>
</evidence>
<feature type="domain" description="UBL3-like ubiquitin" evidence="1">
    <location>
        <begin position="3"/>
        <end position="40"/>
    </location>
</feature>
<dbReference type="OrthoDB" id="1043111at2759"/>
<dbReference type="Proteomes" id="UP000054018">
    <property type="component" value="Unassembled WGS sequence"/>
</dbReference>
<dbReference type="Pfam" id="PF13881">
    <property type="entry name" value="Rad60-SLD_2"/>
    <property type="match status" value="1"/>
</dbReference>
<organism evidence="2 3">
    <name type="scientific">Pisolithus microcarpus 441</name>
    <dbReference type="NCBI Taxonomy" id="765257"/>
    <lineage>
        <taxon>Eukaryota</taxon>
        <taxon>Fungi</taxon>
        <taxon>Dikarya</taxon>
        <taxon>Basidiomycota</taxon>
        <taxon>Agaricomycotina</taxon>
        <taxon>Agaricomycetes</taxon>
        <taxon>Agaricomycetidae</taxon>
        <taxon>Boletales</taxon>
        <taxon>Sclerodermatineae</taxon>
        <taxon>Pisolithaceae</taxon>
        <taxon>Pisolithus</taxon>
    </lineage>
</organism>
<dbReference type="InterPro" id="IPR029071">
    <property type="entry name" value="Ubiquitin-like_domsf"/>
</dbReference>
<dbReference type="HOGENOM" id="CLU_3069585_0_0_1"/>
<reference evidence="2 3" key="1">
    <citation type="submission" date="2014-04" db="EMBL/GenBank/DDBJ databases">
        <authorList>
            <consortium name="DOE Joint Genome Institute"/>
            <person name="Kuo A."/>
            <person name="Kohler A."/>
            <person name="Costa M.D."/>
            <person name="Nagy L.G."/>
            <person name="Floudas D."/>
            <person name="Copeland A."/>
            <person name="Barry K.W."/>
            <person name="Cichocki N."/>
            <person name="Veneault-Fourrey C."/>
            <person name="LaButti K."/>
            <person name="Lindquist E.A."/>
            <person name="Lipzen A."/>
            <person name="Lundell T."/>
            <person name="Morin E."/>
            <person name="Murat C."/>
            <person name="Sun H."/>
            <person name="Tunlid A."/>
            <person name="Henrissat B."/>
            <person name="Grigoriev I.V."/>
            <person name="Hibbett D.S."/>
            <person name="Martin F."/>
            <person name="Nordberg H.P."/>
            <person name="Cantor M.N."/>
            <person name="Hua S.X."/>
        </authorList>
    </citation>
    <scope>NUCLEOTIDE SEQUENCE [LARGE SCALE GENOMIC DNA]</scope>
    <source>
        <strain evidence="2 3">441</strain>
    </source>
</reference>
<dbReference type="EMBL" id="KN833706">
    <property type="protein sequence ID" value="KIK25679.1"/>
    <property type="molecule type" value="Genomic_DNA"/>
</dbReference>
<protein>
    <recommendedName>
        <fullName evidence="1">UBL3-like ubiquitin domain-containing protein</fullName>
    </recommendedName>
</protein>
<dbReference type="STRING" id="765257.A0A0C9ZI58"/>
<dbReference type="InterPro" id="IPR039540">
    <property type="entry name" value="UBL3-like_ubiquitin_dom"/>
</dbReference>
<evidence type="ECO:0000259" key="1">
    <source>
        <dbReference type="Pfam" id="PF13881"/>
    </source>
</evidence>
<name>A0A0C9ZI58_9AGAM</name>
<reference evidence="3" key="2">
    <citation type="submission" date="2015-01" db="EMBL/GenBank/DDBJ databases">
        <title>Evolutionary Origins and Diversification of the Mycorrhizal Mutualists.</title>
        <authorList>
            <consortium name="DOE Joint Genome Institute"/>
            <consortium name="Mycorrhizal Genomics Consortium"/>
            <person name="Kohler A."/>
            <person name="Kuo A."/>
            <person name="Nagy L.G."/>
            <person name="Floudas D."/>
            <person name="Copeland A."/>
            <person name="Barry K.W."/>
            <person name="Cichocki N."/>
            <person name="Veneault-Fourrey C."/>
            <person name="LaButti K."/>
            <person name="Lindquist E.A."/>
            <person name="Lipzen A."/>
            <person name="Lundell T."/>
            <person name="Morin E."/>
            <person name="Murat C."/>
            <person name="Riley R."/>
            <person name="Ohm R."/>
            <person name="Sun H."/>
            <person name="Tunlid A."/>
            <person name="Henrissat B."/>
            <person name="Grigoriev I.V."/>
            <person name="Hibbett D.S."/>
            <person name="Martin F."/>
        </authorList>
    </citation>
    <scope>NUCLEOTIDE SEQUENCE [LARGE SCALE GENOMIC DNA]</scope>
    <source>
        <strain evidence="3">441</strain>
    </source>
</reference>
<gene>
    <name evidence="2" type="ORF">PISMIDRAFT_676982</name>
</gene>
<dbReference type="SUPFAM" id="SSF54236">
    <property type="entry name" value="Ubiquitin-like"/>
    <property type="match status" value="1"/>
</dbReference>
<evidence type="ECO:0000313" key="2">
    <source>
        <dbReference type="EMBL" id="KIK25679.1"/>
    </source>
</evidence>